<accession>A0A9P6CPF9</accession>
<name>A0A9P6CPF9_9AGAR</name>
<gene>
    <name evidence="1" type="ORF">BDZ94DRAFT_1305258</name>
</gene>
<evidence type="ECO:0000313" key="2">
    <source>
        <dbReference type="Proteomes" id="UP000807353"/>
    </source>
</evidence>
<dbReference type="Proteomes" id="UP000807353">
    <property type="component" value="Unassembled WGS sequence"/>
</dbReference>
<evidence type="ECO:0000313" key="1">
    <source>
        <dbReference type="EMBL" id="KAF9467633.1"/>
    </source>
</evidence>
<dbReference type="EMBL" id="MU150236">
    <property type="protein sequence ID" value="KAF9467633.1"/>
    <property type="molecule type" value="Genomic_DNA"/>
</dbReference>
<comment type="caution">
    <text evidence="1">The sequence shown here is derived from an EMBL/GenBank/DDBJ whole genome shotgun (WGS) entry which is preliminary data.</text>
</comment>
<keyword evidence="2" id="KW-1185">Reference proteome</keyword>
<organism evidence="1 2">
    <name type="scientific">Collybia nuda</name>
    <dbReference type="NCBI Taxonomy" id="64659"/>
    <lineage>
        <taxon>Eukaryota</taxon>
        <taxon>Fungi</taxon>
        <taxon>Dikarya</taxon>
        <taxon>Basidiomycota</taxon>
        <taxon>Agaricomycotina</taxon>
        <taxon>Agaricomycetes</taxon>
        <taxon>Agaricomycetidae</taxon>
        <taxon>Agaricales</taxon>
        <taxon>Tricholomatineae</taxon>
        <taxon>Clitocybaceae</taxon>
        <taxon>Collybia</taxon>
    </lineage>
</organism>
<dbReference type="OrthoDB" id="5366606at2759"/>
<sequence length="147" mass="15858">MALAEYSLRIQHGIAGGFAPPLPESIYTLTKSNKDPIVRIDASIRPIGTPHLQQAPARALSVDEVNGSLVSELYSILKVLPTEVPSGSQDIYGLDTSISFKTGNFWWRNGAPEGCGGGESTVHPTKEQKQKFKRAVAIVDELVGKVE</sequence>
<protein>
    <submittedName>
        <fullName evidence="1">Uncharacterized protein</fullName>
    </submittedName>
</protein>
<reference evidence="1" key="1">
    <citation type="submission" date="2020-11" db="EMBL/GenBank/DDBJ databases">
        <authorList>
            <consortium name="DOE Joint Genome Institute"/>
            <person name="Ahrendt S."/>
            <person name="Riley R."/>
            <person name="Andreopoulos W."/>
            <person name="Labutti K."/>
            <person name="Pangilinan J."/>
            <person name="Ruiz-Duenas F.J."/>
            <person name="Barrasa J.M."/>
            <person name="Sanchez-Garcia M."/>
            <person name="Camarero S."/>
            <person name="Miyauchi S."/>
            <person name="Serrano A."/>
            <person name="Linde D."/>
            <person name="Babiker R."/>
            <person name="Drula E."/>
            <person name="Ayuso-Fernandez I."/>
            <person name="Pacheco R."/>
            <person name="Padilla G."/>
            <person name="Ferreira P."/>
            <person name="Barriuso J."/>
            <person name="Kellner H."/>
            <person name="Castanera R."/>
            <person name="Alfaro M."/>
            <person name="Ramirez L."/>
            <person name="Pisabarro A.G."/>
            <person name="Kuo A."/>
            <person name="Tritt A."/>
            <person name="Lipzen A."/>
            <person name="He G."/>
            <person name="Yan M."/>
            <person name="Ng V."/>
            <person name="Cullen D."/>
            <person name="Martin F."/>
            <person name="Rosso M.-N."/>
            <person name="Henrissat B."/>
            <person name="Hibbett D."/>
            <person name="Martinez A.T."/>
            <person name="Grigoriev I.V."/>
        </authorList>
    </citation>
    <scope>NUCLEOTIDE SEQUENCE</scope>
    <source>
        <strain evidence="1">CBS 247.69</strain>
    </source>
</reference>
<proteinExistence type="predicted"/>
<dbReference type="AlphaFoldDB" id="A0A9P6CPF9"/>